<feature type="compositionally biased region" description="Polar residues" evidence="3">
    <location>
        <begin position="92"/>
        <end position="111"/>
    </location>
</feature>
<protein>
    <recommendedName>
        <fullName evidence="4">Homeobox domain-containing protein</fullName>
    </recommendedName>
</protein>
<proteinExistence type="predicted"/>
<accession>A0ABR3A539</accession>
<dbReference type="SUPFAM" id="SSF46689">
    <property type="entry name" value="Homeodomain-like"/>
    <property type="match status" value="1"/>
</dbReference>
<dbReference type="EMBL" id="JBBXMP010000014">
    <property type="protein sequence ID" value="KAL0069075.1"/>
    <property type="molecule type" value="Genomic_DNA"/>
</dbReference>
<dbReference type="Pfam" id="PF00046">
    <property type="entry name" value="Homeodomain"/>
    <property type="match status" value="1"/>
</dbReference>
<evidence type="ECO:0000256" key="3">
    <source>
        <dbReference type="SAM" id="MobiDB-lite"/>
    </source>
</evidence>
<dbReference type="Gene3D" id="1.10.10.60">
    <property type="entry name" value="Homeodomain-like"/>
    <property type="match status" value="1"/>
</dbReference>
<evidence type="ECO:0000256" key="2">
    <source>
        <dbReference type="RuleBase" id="RU000682"/>
    </source>
</evidence>
<feature type="compositionally biased region" description="Low complexity" evidence="3">
    <location>
        <begin position="147"/>
        <end position="156"/>
    </location>
</feature>
<evidence type="ECO:0000256" key="1">
    <source>
        <dbReference type="PROSITE-ProRule" id="PRU00108"/>
    </source>
</evidence>
<dbReference type="PROSITE" id="PS50071">
    <property type="entry name" value="HOMEOBOX_2"/>
    <property type="match status" value="1"/>
</dbReference>
<dbReference type="CDD" id="cd00086">
    <property type="entry name" value="homeodomain"/>
    <property type="match status" value="1"/>
</dbReference>
<keyword evidence="1 2" id="KW-0371">Homeobox</keyword>
<dbReference type="SMART" id="SM00389">
    <property type="entry name" value="HOX"/>
    <property type="match status" value="1"/>
</dbReference>
<reference evidence="5 6" key="1">
    <citation type="submission" date="2024-05" db="EMBL/GenBank/DDBJ databases">
        <title>A draft genome resource for the thread blight pathogen Marasmius tenuissimus strain MS-2.</title>
        <authorList>
            <person name="Yulfo-Soto G.E."/>
            <person name="Baruah I.K."/>
            <person name="Amoako-Attah I."/>
            <person name="Bukari Y."/>
            <person name="Meinhardt L.W."/>
            <person name="Bailey B.A."/>
            <person name="Cohen S.P."/>
        </authorList>
    </citation>
    <scope>NUCLEOTIDE SEQUENCE [LARGE SCALE GENOMIC DNA]</scope>
    <source>
        <strain evidence="5 6">MS-2</strain>
    </source>
</reference>
<feature type="compositionally biased region" description="Basic residues" evidence="3">
    <location>
        <begin position="184"/>
        <end position="194"/>
    </location>
</feature>
<name>A0ABR3A539_9AGAR</name>
<evidence type="ECO:0000313" key="5">
    <source>
        <dbReference type="EMBL" id="KAL0069075.1"/>
    </source>
</evidence>
<dbReference type="InterPro" id="IPR009057">
    <property type="entry name" value="Homeodomain-like_sf"/>
</dbReference>
<sequence>MDVVVDPGTYLARKKPPRKAVRANQQQLSFLRAAFAESPNNPMGEALQNLITSTGLTEQWIHNWFGRERQKKFGSKKITALKAEHKDPVLPDSSSNAISDSEVTDSAQIHSSPGPLKKKARGSRTKQTLAVKKENLESVLLPVEPSVISSSSQSAVRNPATSLQPSDLTDQTHIPALAPARPVKQAKRRQRKKPTASSATASVGALLPTVATENSNASQALLSVHAQTENPNLQSQPPSKSPSSELPVITLRAPKPNMPEHEVMAHLIPHSQPRLPPAHHAPIGQPAYMPYLNSYIQPPPANRSLPPLPDVLNPNLAPMKHLTALRSKVATGSIPMRSERGRQDLVSTLLDDQIAADDPFQATMGLVFLHRVSAAAKAAKKA</sequence>
<feature type="DNA-binding region" description="Homeobox" evidence="1">
    <location>
        <begin position="16"/>
        <end position="76"/>
    </location>
</feature>
<keyword evidence="1 2" id="KW-0238">DNA-binding</keyword>
<evidence type="ECO:0000313" key="6">
    <source>
        <dbReference type="Proteomes" id="UP001437256"/>
    </source>
</evidence>
<feature type="region of interest" description="Disordered" evidence="3">
    <location>
        <begin position="147"/>
        <end position="201"/>
    </location>
</feature>
<keyword evidence="1 2" id="KW-0539">Nucleus</keyword>
<dbReference type="Proteomes" id="UP001437256">
    <property type="component" value="Unassembled WGS sequence"/>
</dbReference>
<dbReference type="InterPro" id="IPR001356">
    <property type="entry name" value="HD"/>
</dbReference>
<feature type="region of interest" description="Disordered" evidence="3">
    <location>
        <begin position="84"/>
        <end position="130"/>
    </location>
</feature>
<keyword evidence="6" id="KW-1185">Reference proteome</keyword>
<comment type="caution">
    <text evidence="5">The sequence shown here is derived from an EMBL/GenBank/DDBJ whole genome shotgun (WGS) entry which is preliminary data.</text>
</comment>
<evidence type="ECO:0000259" key="4">
    <source>
        <dbReference type="PROSITE" id="PS50071"/>
    </source>
</evidence>
<comment type="subcellular location">
    <subcellularLocation>
        <location evidence="1 2">Nucleus</location>
    </subcellularLocation>
</comment>
<organism evidence="5 6">
    <name type="scientific">Marasmius tenuissimus</name>
    <dbReference type="NCBI Taxonomy" id="585030"/>
    <lineage>
        <taxon>Eukaryota</taxon>
        <taxon>Fungi</taxon>
        <taxon>Dikarya</taxon>
        <taxon>Basidiomycota</taxon>
        <taxon>Agaricomycotina</taxon>
        <taxon>Agaricomycetes</taxon>
        <taxon>Agaricomycetidae</taxon>
        <taxon>Agaricales</taxon>
        <taxon>Marasmiineae</taxon>
        <taxon>Marasmiaceae</taxon>
        <taxon>Marasmius</taxon>
    </lineage>
</organism>
<feature type="compositionally biased region" description="Polar residues" evidence="3">
    <location>
        <begin position="159"/>
        <end position="172"/>
    </location>
</feature>
<feature type="domain" description="Homeobox" evidence="4">
    <location>
        <begin position="14"/>
        <end position="75"/>
    </location>
</feature>
<gene>
    <name evidence="5" type="ORF">AAF712_003761</name>
</gene>